<sequence>MVALKDSPRLRKKQTRVITASQKQALIDNLQLEVTERARRLRAQYSIQAQNLRSRVEIRVNRIPLSLRRMKMGDLLAKYQRQQQQPRGHASRPLQAAAKDGSHLSPQKSTARHASRLVSGPSDGRSGDKENESGKVDNKRKARGAADTRHVVPAQVLSPTSSNSRIVGRQGPISPFKSQIARPGSPLKTQATHRSAAVVLSSMVEKAKATRNGGMRKLTAASDEVSSTTGAATKNRRPLTATGSRAPVSRPATRAAKRASGTSEASQGSTATVMNKADATRPVPPTKKTTMGVIRRGVVGAGVKKTAAKSSTAATSSKTGGRVLRKRG</sequence>
<dbReference type="EMBL" id="NJET01000187">
    <property type="protein sequence ID" value="PHH59700.1"/>
    <property type="molecule type" value="Genomic_DNA"/>
</dbReference>
<dbReference type="InterPro" id="IPR018851">
    <property type="entry name" value="Borealin_N"/>
</dbReference>
<keyword evidence="4" id="KW-0158">Chromosome</keyword>
<dbReference type="InterPro" id="IPR018867">
    <property type="entry name" value="Cell_div_borealin"/>
</dbReference>
<dbReference type="PANTHER" id="PTHR16040">
    <property type="entry name" value="AUSTRALIN, ISOFORM A-RELATED"/>
    <property type="match status" value="1"/>
</dbReference>
<dbReference type="Gene3D" id="6.10.250.1900">
    <property type="match status" value="1"/>
</dbReference>
<name>A0A2C5XX57_9HYPO</name>
<dbReference type="GO" id="GO:0000070">
    <property type="term" value="P:mitotic sister chromatid segregation"/>
    <property type="evidence" value="ECO:0007669"/>
    <property type="project" value="TreeGrafter"/>
</dbReference>
<reference evidence="12 13" key="1">
    <citation type="submission" date="2017-06" db="EMBL/GenBank/DDBJ databases">
        <title>Ant-infecting Ophiocordyceps genomes reveal a high diversity of potential behavioral manipulation genes and a possible major role for enterotoxins.</title>
        <authorList>
            <person name="De Bekker C."/>
            <person name="Evans H.C."/>
            <person name="Brachmann A."/>
            <person name="Hughes D.P."/>
        </authorList>
    </citation>
    <scope>NUCLEOTIDE SEQUENCE [LARGE SCALE GENOMIC DNA]</scope>
    <source>
        <strain evidence="12 13">Map64</strain>
    </source>
</reference>
<dbReference type="OrthoDB" id="2392550at2759"/>
<dbReference type="STRING" id="1399860.A0A2C5XX57"/>
<proteinExistence type="inferred from homology"/>
<feature type="compositionally biased region" description="Low complexity" evidence="10">
    <location>
        <begin position="297"/>
        <end position="321"/>
    </location>
</feature>
<keyword evidence="8" id="KW-0131">Cell cycle</keyword>
<feature type="region of interest" description="Disordered" evidence="10">
    <location>
        <begin position="219"/>
        <end position="328"/>
    </location>
</feature>
<evidence type="ECO:0000313" key="12">
    <source>
        <dbReference type="EMBL" id="PHH59700.1"/>
    </source>
</evidence>
<evidence type="ECO:0000256" key="5">
    <source>
        <dbReference type="ARBA" id="ARBA00022618"/>
    </source>
</evidence>
<evidence type="ECO:0000256" key="7">
    <source>
        <dbReference type="ARBA" id="ARBA00023242"/>
    </source>
</evidence>
<comment type="subcellular location">
    <subcellularLocation>
        <location evidence="2">Chromosome</location>
        <location evidence="2">Centromere</location>
    </subcellularLocation>
    <subcellularLocation>
        <location evidence="1">Nucleus</location>
    </subcellularLocation>
</comment>
<evidence type="ECO:0000256" key="8">
    <source>
        <dbReference type="ARBA" id="ARBA00023306"/>
    </source>
</evidence>
<accession>A0A2C5XX57</accession>
<keyword evidence="9" id="KW-0137">Centromere</keyword>
<feature type="compositionally biased region" description="Polar residues" evidence="10">
    <location>
        <begin position="260"/>
        <end position="273"/>
    </location>
</feature>
<dbReference type="PANTHER" id="PTHR16040:SF7">
    <property type="entry name" value="AUSTRALIN, ISOFORM A-RELATED"/>
    <property type="match status" value="1"/>
</dbReference>
<evidence type="ECO:0000259" key="11">
    <source>
        <dbReference type="Pfam" id="PF10444"/>
    </source>
</evidence>
<comment type="caution">
    <text evidence="12">The sequence shown here is derived from an EMBL/GenBank/DDBJ whole genome shotgun (WGS) entry which is preliminary data.</text>
</comment>
<dbReference type="Proteomes" id="UP000226192">
    <property type="component" value="Unassembled WGS sequence"/>
</dbReference>
<evidence type="ECO:0000256" key="3">
    <source>
        <dbReference type="ARBA" id="ARBA00009914"/>
    </source>
</evidence>
<evidence type="ECO:0000256" key="6">
    <source>
        <dbReference type="ARBA" id="ARBA00022776"/>
    </source>
</evidence>
<dbReference type="Pfam" id="PF10444">
    <property type="entry name" value="Nbl1_Borealin_N"/>
    <property type="match status" value="1"/>
</dbReference>
<evidence type="ECO:0000256" key="4">
    <source>
        <dbReference type="ARBA" id="ARBA00022454"/>
    </source>
</evidence>
<protein>
    <recommendedName>
        <fullName evidence="11">Borealin N-terminal domain-containing protein</fullName>
    </recommendedName>
</protein>
<dbReference type="AlphaFoldDB" id="A0A2C5XX57"/>
<gene>
    <name evidence="12" type="ORF">CDD81_2646</name>
</gene>
<dbReference type="GO" id="GO:0000775">
    <property type="term" value="C:chromosome, centromeric region"/>
    <property type="evidence" value="ECO:0007669"/>
    <property type="project" value="UniProtKB-SubCell"/>
</dbReference>
<dbReference type="GO" id="GO:0051233">
    <property type="term" value="C:spindle midzone"/>
    <property type="evidence" value="ECO:0007669"/>
    <property type="project" value="TreeGrafter"/>
</dbReference>
<evidence type="ECO:0000256" key="10">
    <source>
        <dbReference type="SAM" id="MobiDB-lite"/>
    </source>
</evidence>
<keyword evidence="5" id="KW-0132">Cell division</keyword>
<dbReference type="GO" id="GO:0051301">
    <property type="term" value="P:cell division"/>
    <property type="evidence" value="ECO:0007669"/>
    <property type="project" value="UniProtKB-KW"/>
</dbReference>
<organism evidence="12 13">
    <name type="scientific">Ophiocordyceps australis</name>
    <dbReference type="NCBI Taxonomy" id="1399860"/>
    <lineage>
        <taxon>Eukaryota</taxon>
        <taxon>Fungi</taxon>
        <taxon>Dikarya</taxon>
        <taxon>Ascomycota</taxon>
        <taxon>Pezizomycotina</taxon>
        <taxon>Sordariomycetes</taxon>
        <taxon>Hypocreomycetidae</taxon>
        <taxon>Hypocreales</taxon>
        <taxon>Ophiocordycipitaceae</taxon>
        <taxon>Ophiocordyceps</taxon>
    </lineage>
</organism>
<evidence type="ECO:0000256" key="2">
    <source>
        <dbReference type="ARBA" id="ARBA00004584"/>
    </source>
</evidence>
<dbReference type="GO" id="GO:0032133">
    <property type="term" value="C:chromosome passenger complex"/>
    <property type="evidence" value="ECO:0007669"/>
    <property type="project" value="TreeGrafter"/>
</dbReference>
<keyword evidence="6" id="KW-0498">Mitosis</keyword>
<feature type="region of interest" description="Disordered" evidence="10">
    <location>
        <begin position="79"/>
        <end position="186"/>
    </location>
</feature>
<feature type="compositionally biased region" description="Basic and acidic residues" evidence="10">
    <location>
        <begin position="125"/>
        <end position="150"/>
    </location>
</feature>
<evidence type="ECO:0000256" key="1">
    <source>
        <dbReference type="ARBA" id="ARBA00004123"/>
    </source>
</evidence>
<keyword evidence="7" id="KW-0539">Nucleus</keyword>
<feature type="domain" description="Borealin N-terminal" evidence="11">
    <location>
        <begin position="22"/>
        <end position="78"/>
    </location>
</feature>
<dbReference type="GO" id="GO:0005634">
    <property type="term" value="C:nucleus"/>
    <property type="evidence" value="ECO:0007669"/>
    <property type="project" value="UniProtKB-SubCell"/>
</dbReference>
<keyword evidence="13" id="KW-1185">Reference proteome</keyword>
<evidence type="ECO:0000256" key="9">
    <source>
        <dbReference type="ARBA" id="ARBA00023328"/>
    </source>
</evidence>
<comment type="similarity">
    <text evidence="3">Belongs to the borealin family.</text>
</comment>
<evidence type="ECO:0000313" key="13">
    <source>
        <dbReference type="Proteomes" id="UP000226192"/>
    </source>
</evidence>